<dbReference type="InterPro" id="IPR009057">
    <property type="entry name" value="Homeodomain-like_sf"/>
</dbReference>
<evidence type="ECO:0000256" key="2">
    <source>
        <dbReference type="ARBA" id="ARBA00023125"/>
    </source>
</evidence>
<protein>
    <submittedName>
        <fullName evidence="7">AraC-type DNA-binding protein</fullName>
    </submittedName>
</protein>
<reference evidence="8" key="1">
    <citation type="submission" date="2016-10" db="EMBL/GenBank/DDBJ databases">
        <authorList>
            <person name="Varghese N."/>
            <person name="Submissions S."/>
        </authorList>
    </citation>
    <scope>NUCLEOTIDE SEQUENCE [LARGE SCALE GENOMIC DNA]</scope>
    <source>
        <strain evidence="8">XJ109</strain>
    </source>
</reference>
<dbReference type="PANTHER" id="PTHR43280:SF2">
    <property type="entry name" value="HTH-TYPE TRANSCRIPTIONAL REGULATOR EXSA"/>
    <property type="match status" value="1"/>
</dbReference>
<feature type="compositionally biased region" description="Polar residues" evidence="4">
    <location>
        <begin position="32"/>
        <end position="57"/>
    </location>
</feature>
<keyword evidence="3" id="KW-0804">Transcription</keyword>
<dbReference type="EMBL" id="FOUZ01000013">
    <property type="protein sequence ID" value="SFN49253.1"/>
    <property type="molecule type" value="Genomic_DNA"/>
</dbReference>
<dbReference type="Gene3D" id="1.10.10.60">
    <property type="entry name" value="Homeodomain-like"/>
    <property type="match status" value="2"/>
</dbReference>
<dbReference type="STRING" id="684065.SAMN05421738_11364"/>
<evidence type="ECO:0000256" key="1">
    <source>
        <dbReference type="ARBA" id="ARBA00023015"/>
    </source>
</evidence>
<keyword evidence="5" id="KW-1133">Transmembrane helix</keyword>
<dbReference type="GO" id="GO:0003700">
    <property type="term" value="F:DNA-binding transcription factor activity"/>
    <property type="evidence" value="ECO:0007669"/>
    <property type="project" value="InterPro"/>
</dbReference>
<evidence type="ECO:0000313" key="7">
    <source>
        <dbReference type="EMBL" id="SFN49253.1"/>
    </source>
</evidence>
<feature type="region of interest" description="Disordered" evidence="4">
    <location>
        <begin position="32"/>
        <end position="64"/>
    </location>
</feature>
<evidence type="ECO:0000256" key="5">
    <source>
        <dbReference type="SAM" id="Phobius"/>
    </source>
</evidence>
<gene>
    <name evidence="7" type="ORF">SAMN05421738_11364</name>
</gene>
<keyword evidence="8" id="KW-1185">Reference proteome</keyword>
<name>A0A1I4ZGR4_9FLAO</name>
<evidence type="ECO:0000313" key="8">
    <source>
        <dbReference type="Proteomes" id="UP000199149"/>
    </source>
</evidence>
<evidence type="ECO:0000259" key="6">
    <source>
        <dbReference type="PROSITE" id="PS01124"/>
    </source>
</evidence>
<feature type="domain" description="HTH araC/xylS-type" evidence="6">
    <location>
        <begin position="114"/>
        <end position="206"/>
    </location>
</feature>
<keyword evidence="5" id="KW-0472">Membrane</keyword>
<dbReference type="GO" id="GO:0043565">
    <property type="term" value="F:sequence-specific DNA binding"/>
    <property type="evidence" value="ECO:0007669"/>
    <property type="project" value="InterPro"/>
</dbReference>
<proteinExistence type="predicted"/>
<dbReference type="AlphaFoldDB" id="A0A1I4ZGR4"/>
<evidence type="ECO:0000256" key="3">
    <source>
        <dbReference type="ARBA" id="ARBA00023163"/>
    </source>
</evidence>
<dbReference type="SUPFAM" id="SSF46689">
    <property type="entry name" value="Homeodomain-like"/>
    <property type="match status" value="1"/>
</dbReference>
<keyword evidence="2 7" id="KW-0238">DNA-binding</keyword>
<accession>A0A1I4ZGR4</accession>
<dbReference type="InterPro" id="IPR018060">
    <property type="entry name" value="HTH_AraC"/>
</dbReference>
<organism evidence="7 8">
    <name type="scientific">Algoriella xinjiangensis</name>
    <dbReference type="NCBI Taxonomy" id="684065"/>
    <lineage>
        <taxon>Bacteria</taxon>
        <taxon>Pseudomonadati</taxon>
        <taxon>Bacteroidota</taxon>
        <taxon>Flavobacteriia</taxon>
        <taxon>Flavobacteriales</taxon>
        <taxon>Weeksellaceae</taxon>
        <taxon>Algoriella</taxon>
    </lineage>
</organism>
<evidence type="ECO:0000256" key="4">
    <source>
        <dbReference type="SAM" id="MobiDB-lite"/>
    </source>
</evidence>
<dbReference type="PROSITE" id="PS01124">
    <property type="entry name" value="HTH_ARAC_FAMILY_2"/>
    <property type="match status" value="1"/>
</dbReference>
<dbReference type="SMART" id="SM00342">
    <property type="entry name" value="HTH_ARAC"/>
    <property type="match status" value="1"/>
</dbReference>
<sequence>MDTWLIVLIVISCVIVLGIIYYFVTKKSNQTEQNHSETVNNTNNKTEASTDNLSNSVKTEEDKKVQTLTQEDSITISNQEIIQAEPQLSINISSKTEKILLRKLELFEKNKGFIKKDINLSSLAKQFETNTKYLSEIIKTHRQKQFNNYLNELRVNYIVDRLQNEPKYINTKISYLASDCGFTSHSTFTTIFTQITNESPSIFMKRIKEERTN</sequence>
<dbReference type="OrthoDB" id="5295174at2"/>
<feature type="transmembrane region" description="Helical" evidence="5">
    <location>
        <begin position="6"/>
        <end position="24"/>
    </location>
</feature>
<keyword evidence="1" id="KW-0805">Transcription regulation</keyword>
<dbReference type="RefSeq" id="WP_092909081.1">
    <property type="nucleotide sequence ID" value="NZ_FOUZ01000013.1"/>
</dbReference>
<dbReference type="Pfam" id="PF12833">
    <property type="entry name" value="HTH_18"/>
    <property type="match status" value="1"/>
</dbReference>
<dbReference type="PANTHER" id="PTHR43280">
    <property type="entry name" value="ARAC-FAMILY TRANSCRIPTIONAL REGULATOR"/>
    <property type="match status" value="1"/>
</dbReference>
<keyword evidence="5" id="KW-0812">Transmembrane</keyword>
<dbReference type="Proteomes" id="UP000199149">
    <property type="component" value="Unassembled WGS sequence"/>
</dbReference>